<comment type="caution">
    <text evidence="1">The sequence shown here is derived from an EMBL/GenBank/DDBJ whole genome shotgun (WGS) entry which is preliminary data.</text>
</comment>
<name>A0A1X1X1A8_MYCIR</name>
<organism evidence="1 2">
    <name type="scientific">Mycolicibacterium iranicum</name>
    <name type="common">Mycobacterium iranicum</name>
    <dbReference type="NCBI Taxonomy" id="912594"/>
    <lineage>
        <taxon>Bacteria</taxon>
        <taxon>Bacillati</taxon>
        <taxon>Actinomycetota</taxon>
        <taxon>Actinomycetes</taxon>
        <taxon>Mycobacteriales</taxon>
        <taxon>Mycobacteriaceae</taxon>
        <taxon>Mycolicibacterium</taxon>
    </lineage>
</organism>
<dbReference type="InterPro" id="IPR029058">
    <property type="entry name" value="AB_hydrolase_fold"/>
</dbReference>
<evidence type="ECO:0000313" key="2">
    <source>
        <dbReference type="Proteomes" id="UP000193622"/>
    </source>
</evidence>
<evidence type="ECO:0000313" key="1">
    <source>
        <dbReference type="EMBL" id="ORV92652.1"/>
    </source>
</evidence>
<sequence length="239" mass="26981">MRTTMAVVNGVTRFLWGDYIPKQNPTTTPGHWERLQTVTGGFLNDGFHIDKIRSAYDGVERLVVYIGGTTLSLFNQPIIANGPSWLGVLRSEQMDALRLATRGNPNIEILMFGFSQGGMDAQNLVAKTDFNIKMVVTFGSPIVQYPPDPNDTWMLHLQAQKDSIVYDWSKPNLLPEAVKAGIVYRTPTRTGDNDWAQWNPIGVVHSDPATYREVAQKLDSEYLSDSNMDYWEGQYIRSY</sequence>
<protein>
    <submittedName>
        <fullName evidence="1">Uncharacterized protein</fullName>
    </submittedName>
</protein>
<proteinExistence type="predicted"/>
<gene>
    <name evidence="1" type="ORF">AWC12_02340</name>
</gene>
<dbReference type="AlphaFoldDB" id="A0A1X1X1A8"/>
<accession>A0A1X1X1A8</accession>
<dbReference type="EMBL" id="LQPC01000007">
    <property type="protein sequence ID" value="ORV92652.1"/>
    <property type="molecule type" value="Genomic_DNA"/>
</dbReference>
<dbReference type="SUPFAM" id="SSF53474">
    <property type="entry name" value="alpha/beta-Hydrolases"/>
    <property type="match status" value="1"/>
</dbReference>
<dbReference type="Proteomes" id="UP000193622">
    <property type="component" value="Unassembled WGS sequence"/>
</dbReference>
<reference evidence="1 2" key="1">
    <citation type="submission" date="2016-01" db="EMBL/GenBank/DDBJ databases">
        <title>The new phylogeny of the genus Mycobacterium.</title>
        <authorList>
            <person name="Tarcisio F."/>
            <person name="Conor M."/>
            <person name="Antonella G."/>
            <person name="Elisabetta G."/>
            <person name="Giulia F.S."/>
            <person name="Sara T."/>
            <person name="Anna F."/>
            <person name="Clotilde B."/>
            <person name="Roberto B."/>
            <person name="Veronica D.S."/>
            <person name="Fabio R."/>
            <person name="Monica P."/>
            <person name="Olivier J."/>
            <person name="Enrico T."/>
            <person name="Nicola S."/>
        </authorList>
    </citation>
    <scope>NUCLEOTIDE SEQUENCE [LARGE SCALE GENOMIC DNA]</scope>
    <source>
        <strain evidence="1 2">DSM 45541</strain>
    </source>
</reference>